<dbReference type="PRINTS" id="PR01491">
    <property type="entry name" value="KVCHANNEL"/>
</dbReference>
<proteinExistence type="predicted"/>
<dbReference type="GO" id="GO:0001508">
    <property type="term" value="P:action potential"/>
    <property type="evidence" value="ECO:0007669"/>
    <property type="project" value="TreeGrafter"/>
</dbReference>
<dbReference type="Gene3D" id="3.30.710.10">
    <property type="entry name" value="Potassium Channel Kv1.1, Chain A"/>
    <property type="match status" value="1"/>
</dbReference>
<evidence type="ECO:0000256" key="12">
    <source>
        <dbReference type="SAM" id="Phobius"/>
    </source>
</evidence>
<dbReference type="Proteomes" id="UP000316079">
    <property type="component" value="Unassembled WGS sequence"/>
</dbReference>
<keyword evidence="4 12" id="KW-0812">Transmembrane</keyword>
<keyword evidence="10 12" id="KW-0472">Membrane</keyword>
<evidence type="ECO:0000256" key="6">
    <source>
        <dbReference type="ARBA" id="ARBA00022882"/>
    </source>
</evidence>
<dbReference type="GO" id="GO:0043679">
    <property type="term" value="C:axon terminus"/>
    <property type="evidence" value="ECO:0007669"/>
    <property type="project" value="TreeGrafter"/>
</dbReference>
<evidence type="ECO:0000256" key="4">
    <source>
        <dbReference type="ARBA" id="ARBA00022692"/>
    </source>
</evidence>
<dbReference type="FunFam" id="1.10.287.70:FF:000028">
    <property type="entry name" value="potassium voltage-gated channel subfamily D member 3"/>
    <property type="match status" value="1"/>
</dbReference>
<dbReference type="Gene3D" id="1.10.287.70">
    <property type="match status" value="1"/>
</dbReference>
<dbReference type="EMBL" id="SRMA01026792">
    <property type="protein sequence ID" value="TRY69606.1"/>
    <property type="molecule type" value="Genomic_DNA"/>
</dbReference>
<comment type="caution">
    <text evidence="14">The sequence shown here is derived from an EMBL/GenBank/DDBJ whole genome shotgun (WGS) entry which is preliminary data.</text>
</comment>
<dbReference type="InterPro" id="IPR003968">
    <property type="entry name" value="K_chnl_volt-dep_Kv"/>
</dbReference>
<evidence type="ECO:0000256" key="8">
    <source>
        <dbReference type="ARBA" id="ARBA00022989"/>
    </source>
</evidence>
<dbReference type="PRINTS" id="PR00169">
    <property type="entry name" value="KCHANNEL"/>
</dbReference>
<feature type="transmembrane region" description="Helical" evidence="12">
    <location>
        <begin position="383"/>
        <end position="404"/>
    </location>
</feature>
<keyword evidence="7" id="KW-0630">Potassium</keyword>
<feature type="transmembrane region" description="Helical" evidence="12">
    <location>
        <begin position="253"/>
        <end position="271"/>
    </location>
</feature>
<keyword evidence="15" id="KW-1185">Reference proteome</keyword>
<dbReference type="GO" id="GO:0008076">
    <property type="term" value="C:voltage-gated potassium channel complex"/>
    <property type="evidence" value="ECO:0007669"/>
    <property type="project" value="InterPro"/>
</dbReference>
<accession>A0A553NW00</accession>
<evidence type="ECO:0000256" key="5">
    <source>
        <dbReference type="ARBA" id="ARBA00022826"/>
    </source>
</evidence>
<dbReference type="InterPro" id="IPR003131">
    <property type="entry name" value="T1-type_BTB"/>
</dbReference>
<feature type="domain" description="BTB" evidence="13">
    <location>
        <begin position="37"/>
        <end position="133"/>
    </location>
</feature>
<dbReference type="GO" id="GO:0051260">
    <property type="term" value="P:protein homooligomerization"/>
    <property type="evidence" value="ECO:0007669"/>
    <property type="project" value="InterPro"/>
</dbReference>
<keyword evidence="11" id="KW-0407">Ion channel</keyword>
<evidence type="ECO:0000256" key="7">
    <source>
        <dbReference type="ARBA" id="ARBA00022958"/>
    </source>
</evidence>
<keyword evidence="6" id="KW-0851">Voltage-gated channel</keyword>
<feature type="transmembrane region" description="Helical" evidence="12">
    <location>
        <begin position="179"/>
        <end position="205"/>
    </location>
</feature>
<dbReference type="GO" id="GO:0042734">
    <property type="term" value="C:presynaptic membrane"/>
    <property type="evidence" value="ECO:0007669"/>
    <property type="project" value="TreeGrafter"/>
</dbReference>
<dbReference type="SMART" id="SM00225">
    <property type="entry name" value="BTB"/>
    <property type="match status" value="1"/>
</dbReference>
<protein>
    <recommendedName>
        <fullName evidence="13">BTB domain-containing protein</fullName>
    </recommendedName>
</protein>
<evidence type="ECO:0000256" key="3">
    <source>
        <dbReference type="ARBA" id="ARBA00022538"/>
    </source>
</evidence>
<dbReference type="OrthoDB" id="10025005at2759"/>
<dbReference type="AlphaFoldDB" id="A0A553NW00"/>
<dbReference type="GO" id="GO:0005251">
    <property type="term" value="F:delayed rectifier potassium channel activity"/>
    <property type="evidence" value="ECO:0007669"/>
    <property type="project" value="TreeGrafter"/>
</dbReference>
<keyword evidence="8 12" id="KW-1133">Transmembrane helix</keyword>
<dbReference type="STRING" id="623744.A0A553NW00"/>
<organism evidence="14 15">
    <name type="scientific">Danionella cerebrum</name>
    <dbReference type="NCBI Taxonomy" id="2873325"/>
    <lineage>
        <taxon>Eukaryota</taxon>
        <taxon>Metazoa</taxon>
        <taxon>Chordata</taxon>
        <taxon>Craniata</taxon>
        <taxon>Vertebrata</taxon>
        <taxon>Euteleostomi</taxon>
        <taxon>Actinopterygii</taxon>
        <taxon>Neopterygii</taxon>
        <taxon>Teleostei</taxon>
        <taxon>Ostariophysi</taxon>
        <taxon>Cypriniformes</taxon>
        <taxon>Danionidae</taxon>
        <taxon>Danioninae</taxon>
        <taxon>Danionella</taxon>
    </lineage>
</organism>
<dbReference type="InterPro" id="IPR000210">
    <property type="entry name" value="BTB/POZ_dom"/>
</dbReference>
<dbReference type="GO" id="GO:0045211">
    <property type="term" value="C:postsynaptic membrane"/>
    <property type="evidence" value="ECO:0007669"/>
    <property type="project" value="TreeGrafter"/>
</dbReference>
<feature type="transmembrane region" description="Helical" evidence="12">
    <location>
        <begin position="320"/>
        <end position="343"/>
    </location>
</feature>
<dbReference type="PRINTS" id="PR01498">
    <property type="entry name" value="SHAWCHANNEL"/>
</dbReference>
<dbReference type="PANTHER" id="PTHR11537">
    <property type="entry name" value="VOLTAGE-GATED POTASSIUM CHANNEL"/>
    <property type="match status" value="1"/>
</dbReference>
<gene>
    <name evidence="14" type="ORF">DNTS_032727</name>
</gene>
<evidence type="ECO:0000313" key="14">
    <source>
        <dbReference type="EMBL" id="TRY69606.1"/>
    </source>
</evidence>
<reference evidence="14 15" key="1">
    <citation type="journal article" date="2019" name="Sci. Data">
        <title>Hybrid genome assembly and annotation of Danionella translucida.</title>
        <authorList>
            <person name="Kadobianskyi M."/>
            <person name="Schulze L."/>
            <person name="Schuelke M."/>
            <person name="Judkewitz B."/>
        </authorList>
    </citation>
    <scope>NUCLEOTIDE SEQUENCE [LARGE SCALE GENOMIC DNA]</scope>
    <source>
        <strain evidence="14 15">Bolton</strain>
    </source>
</reference>
<dbReference type="PANTHER" id="PTHR11537:SF246">
    <property type="entry name" value="POTASSIUM VOLTAGE-GATED CHANNEL SUBFAMILY C MEMBER 2-LIKE-RELATED"/>
    <property type="match status" value="1"/>
</dbReference>
<sequence length="430" mass="48485">MHWEVLGREKPLQLFVNRFSMSTLGVFSMEASESSGEKIIINVGGVKHETYRNTLMSFPGSRLARLVDTDKPPSELFFDRHPETFAYVLQYYRSGKLHCPSNVCGVLLEDELSFWGISGEDVEPCCWATFQQNRAAAEALAQMEASVVEREEQRRASGDWRAKIWALFDNPQSSISATVIAITSLFFILLSITGFSLQTCPSVIFQQVSSDNSSVNYLEALPAQILDAVEIICSLWFVFEFVIRIISCPSKLLFFKNIMNIVDLLALFPLLFRWCSESFCDHFLGFAHVMRCIRVLRIFKLMQTFFDVRVLKHTLRASSSTLCTVPLLLFSCTLIFGTTIYYIEHNNDYTAFYNIPSGFWWAVVTLTTVGYGDMLPQGPQGKCVAVLCAAMGVLLIILPVPVIVNNFIKFSALLKTKSSMARKNKRSSSA</sequence>
<comment type="subcellular location">
    <subcellularLocation>
        <location evidence="1">Membrane</location>
        <topology evidence="1">Multi-pass membrane protein</topology>
    </subcellularLocation>
</comment>
<dbReference type="GO" id="GO:0032809">
    <property type="term" value="C:neuronal cell body membrane"/>
    <property type="evidence" value="ECO:0007669"/>
    <property type="project" value="TreeGrafter"/>
</dbReference>
<name>A0A553NW00_9TELE</name>
<keyword evidence="3" id="KW-0633">Potassium transport</keyword>
<dbReference type="Gene3D" id="1.20.120.350">
    <property type="entry name" value="Voltage-gated potassium channels. Chain C"/>
    <property type="match status" value="1"/>
</dbReference>
<dbReference type="InterPro" id="IPR005821">
    <property type="entry name" value="Ion_trans_dom"/>
</dbReference>
<evidence type="ECO:0000256" key="9">
    <source>
        <dbReference type="ARBA" id="ARBA00023065"/>
    </source>
</evidence>
<dbReference type="SUPFAM" id="SSF54695">
    <property type="entry name" value="POZ domain"/>
    <property type="match status" value="1"/>
</dbReference>
<evidence type="ECO:0000313" key="15">
    <source>
        <dbReference type="Proteomes" id="UP000316079"/>
    </source>
</evidence>
<keyword evidence="5" id="KW-0631">Potassium channel</keyword>
<feature type="transmembrane region" description="Helical" evidence="12">
    <location>
        <begin position="349"/>
        <end position="371"/>
    </location>
</feature>
<evidence type="ECO:0000256" key="2">
    <source>
        <dbReference type="ARBA" id="ARBA00022448"/>
    </source>
</evidence>
<dbReference type="InterPro" id="IPR027359">
    <property type="entry name" value="Volt_channel_dom_sf"/>
</dbReference>
<dbReference type="FunFam" id="3.30.710.10:FF:000020">
    <property type="entry name" value="Potassium voltage-gated channel protein Shaw"/>
    <property type="match status" value="1"/>
</dbReference>
<keyword evidence="2" id="KW-0813">Transport</keyword>
<dbReference type="SUPFAM" id="SSF81324">
    <property type="entry name" value="Voltage-gated potassium channels"/>
    <property type="match status" value="1"/>
</dbReference>
<dbReference type="InterPro" id="IPR003974">
    <property type="entry name" value="K_chnl_volt-dep_Kv3"/>
</dbReference>
<evidence type="ECO:0000256" key="10">
    <source>
        <dbReference type="ARBA" id="ARBA00023136"/>
    </source>
</evidence>
<dbReference type="InterPro" id="IPR028325">
    <property type="entry name" value="VG_K_chnl"/>
</dbReference>
<evidence type="ECO:0000259" key="13">
    <source>
        <dbReference type="SMART" id="SM00225"/>
    </source>
</evidence>
<evidence type="ECO:0000256" key="1">
    <source>
        <dbReference type="ARBA" id="ARBA00004141"/>
    </source>
</evidence>
<dbReference type="GO" id="GO:0032590">
    <property type="term" value="C:dendrite membrane"/>
    <property type="evidence" value="ECO:0007669"/>
    <property type="project" value="TreeGrafter"/>
</dbReference>
<evidence type="ECO:0000256" key="11">
    <source>
        <dbReference type="ARBA" id="ARBA00023303"/>
    </source>
</evidence>
<dbReference type="Pfam" id="PF02214">
    <property type="entry name" value="BTB_2"/>
    <property type="match status" value="1"/>
</dbReference>
<dbReference type="InterPro" id="IPR011333">
    <property type="entry name" value="SKP1/BTB/POZ_sf"/>
</dbReference>
<dbReference type="Pfam" id="PF00520">
    <property type="entry name" value="Ion_trans"/>
    <property type="match status" value="1"/>
</dbReference>
<keyword evidence="9" id="KW-0406">Ion transport</keyword>
<feature type="transmembrane region" description="Helical" evidence="12">
    <location>
        <begin position="225"/>
        <end position="246"/>
    </location>
</feature>